<dbReference type="SMART" id="SM00267">
    <property type="entry name" value="GGDEF"/>
    <property type="match status" value="1"/>
</dbReference>
<dbReference type="CDD" id="cd00130">
    <property type="entry name" value="PAS"/>
    <property type="match status" value="1"/>
</dbReference>
<dbReference type="Gene3D" id="3.30.450.20">
    <property type="entry name" value="PAS domain"/>
    <property type="match status" value="1"/>
</dbReference>
<dbReference type="SUPFAM" id="SSF55073">
    <property type="entry name" value="Nucleotide cyclase"/>
    <property type="match status" value="1"/>
</dbReference>
<feature type="transmembrane region" description="Helical" evidence="1">
    <location>
        <begin position="18"/>
        <end position="36"/>
    </location>
</feature>
<dbReference type="Proteomes" id="UP001054820">
    <property type="component" value="Chromosome"/>
</dbReference>
<dbReference type="EMBL" id="AP024202">
    <property type="protein sequence ID" value="BCN92779.1"/>
    <property type="molecule type" value="Genomic_DNA"/>
</dbReference>
<dbReference type="Pfam" id="PF08447">
    <property type="entry name" value="PAS_3"/>
    <property type="match status" value="1"/>
</dbReference>
<dbReference type="PROSITE" id="PS50883">
    <property type="entry name" value="EAL"/>
    <property type="match status" value="1"/>
</dbReference>
<dbReference type="PROSITE" id="PS50887">
    <property type="entry name" value="GGDEF"/>
    <property type="match status" value="1"/>
</dbReference>
<proteinExistence type="predicted"/>
<keyword evidence="1" id="KW-0472">Membrane</keyword>
<dbReference type="InterPro" id="IPR035965">
    <property type="entry name" value="PAS-like_dom_sf"/>
</dbReference>
<dbReference type="InterPro" id="IPR001633">
    <property type="entry name" value="EAL_dom"/>
</dbReference>
<dbReference type="NCBIfam" id="TIGR00254">
    <property type="entry name" value="GGDEF"/>
    <property type="match status" value="1"/>
</dbReference>
<dbReference type="SUPFAM" id="SSF141868">
    <property type="entry name" value="EAL domain-like"/>
    <property type="match status" value="1"/>
</dbReference>
<dbReference type="PROSITE" id="PS50113">
    <property type="entry name" value="PAC"/>
    <property type="match status" value="1"/>
</dbReference>
<dbReference type="InterPro" id="IPR043128">
    <property type="entry name" value="Rev_trsase/Diguanyl_cyclase"/>
</dbReference>
<dbReference type="CDD" id="cd01949">
    <property type="entry name" value="GGDEF"/>
    <property type="match status" value="1"/>
</dbReference>
<evidence type="ECO:0000313" key="7">
    <source>
        <dbReference type="Proteomes" id="UP001054820"/>
    </source>
</evidence>
<feature type="domain" description="GGDEF" evidence="5">
    <location>
        <begin position="233"/>
        <end position="368"/>
    </location>
</feature>
<evidence type="ECO:0000259" key="3">
    <source>
        <dbReference type="PROSITE" id="PS50113"/>
    </source>
</evidence>
<gene>
    <name evidence="6" type="ORF">THMIRHAM_05640</name>
</gene>
<dbReference type="InterPro" id="IPR001610">
    <property type="entry name" value="PAC"/>
</dbReference>
<feature type="domain" description="EAL" evidence="4">
    <location>
        <begin position="376"/>
        <end position="628"/>
    </location>
</feature>
<feature type="transmembrane region" description="Helical" evidence="1">
    <location>
        <begin position="42"/>
        <end position="63"/>
    </location>
</feature>
<dbReference type="Pfam" id="PF00563">
    <property type="entry name" value="EAL"/>
    <property type="match status" value="1"/>
</dbReference>
<dbReference type="Gene3D" id="3.30.70.270">
    <property type="match status" value="1"/>
</dbReference>
<reference evidence="6" key="1">
    <citation type="journal article" date="2022" name="Arch. Microbiol.">
        <title>Thiomicrorhabdus immobilis sp. nov., a mesophilic sulfur-oxidizing bacterium isolated from sediment of a brackish lake in northern Japan.</title>
        <authorList>
            <person name="Kojima H."/>
            <person name="Mochizuki J."/>
            <person name="Kanda M."/>
            <person name="Watanabe T."/>
            <person name="Fukui M."/>
        </authorList>
    </citation>
    <scope>NUCLEOTIDE SEQUENCE</scope>
    <source>
        <strain evidence="6">Am19</strain>
    </source>
</reference>
<dbReference type="Pfam" id="PF00990">
    <property type="entry name" value="GGDEF"/>
    <property type="match status" value="1"/>
</dbReference>
<dbReference type="SMART" id="SM00052">
    <property type="entry name" value="EAL"/>
    <property type="match status" value="1"/>
</dbReference>
<evidence type="ECO:0000313" key="6">
    <source>
        <dbReference type="EMBL" id="BCN92779.1"/>
    </source>
</evidence>
<dbReference type="SUPFAM" id="SSF55785">
    <property type="entry name" value="PYP-like sensor domain (PAS domain)"/>
    <property type="match status" value="1"/>
</dbReference>
<evidence type="ECO:0000259" key="5">
    <source>
        <dbReference type="PROSITE" id="PS50887"/>
    </source>
</evidence>
<dbReference type="InterPro" id="IPR000160">
    <property type="entry name" value="GGDEF_dom"/>
</dbReference>
<dbReference type="InterPro" id="IPR000014">
    <property type="entry name" value="PAS"/>
</dbReference>
<keyword evidence="7" id="KW-1185">Reference proteome</keyword>
<keyword evidence="1" id="KW-0812">Transmembrane</keyword>
<dbReference type="InterPro" id="IPR029787">
    <property type="entry name" value="Nucleotide_cyclase"/>
</dbReference>
<dbReference type="InterPro" id="IPR052155">
    <property type="entry name" value="Biofilm_reg_signaling"/>
</dbReference>
<name>A0ABM7MBR2_9GAMM</name>
<dbReference type="InterPro" id="IPR000700">
    <property type="entry name" value="PAS-assoc_C"/>
</dbReference>
<keyword evidence="1" id="KW-1133">Transmembrane helix</keyword>
<evidence type="ECO:0000256" key="1">
    <source>
        <dbReference type="SAM" id="Phobius"/>
    </source>
</evidence>
<dbReference type="Gene3D" id="3.20.20.450">
    <property type="entry name" value="EAL domain"/>
    <property type="match status" value="1"/>
</dbReference>
<accession>A0ABM7MBR2</accession>
<dbReference type="PANTHER" id="PTHR44757:SF2">
    <property type="entry name" value="BIOFILM ARCHITECTURE MAINTENANCE PROTEIN MBAA"/>
    <property type="match status" value="1"/>
</dbReference>
<evidence type="ECO:0000259" key="2">
    <source>
        <dbReference type="PROSITE" id="PS50112"/>
    </source>
</evidence>
<dbReference type="CDD" id="cd01948">
    <property type="entry name" value="EAL"/>
    <property type="match status" value="1"/>
</dbReference>
<dbReference type="PANTHER" id="PTHR44757">
    <property type="entry name" value="DIGUANYLATE CYCLASE DGCP"/>
    <property type="match status" value="1"/>
</dbReference>
<dbReference type="SMART" id="SM00086">
    <property type="entry name" value="PAC"/>
    <property type="match status" value="1"/>
</dbReference>
<dbReference type="InterPro" id="IPR013655">
    <property type="entry name" value="PAS_fold_3"/>
</dbReference>
<organism evidence="6 7">
    <name type="scientific">Thiomicrorhabdus immobilis</name>
    <dbReference type="NCBI Taxonomy" id="2791037"/>
    <lineage>
        <taxon>Bacteria</taxon>
        <taxon>Pseudomonadati</taxon>
        <taxon>Pseudomonadota</taxon>
        <taxon>Gammaproteobacteria</taxon>
        <taxon>Thiotrichales</taxon>
        <taxon>Piscirickettsiaceae</taxon>
        <taxon>Thiomicrorhabdus</taxon>
    </lineage>
</organism>
<feature type="domain" description="PAC" evidence="3">
    <location>
        <begin position="147"/>
        <end position="199"/>
    </location>
</feature>
<feature type="domain" description="PAS" evidence="2">
    <location>
        <begin position="72"/>
        <end position="144"/>
    </location>
</feature>
<evidence type="ECO:0000259" key="4">
    <source>
        <dbReference type="PROSITE" id="PS50883"/>
    </source>
</evidence>
<dbReference type="NCBIfam" id="TIGR00229">
    <property type="entry name" value="sensory_box"/>
    <property type="match status" value="1"/>
</dbReference>
<dbReference type="InterPro" id="IPR035919">
    <property type="entry name" value="EAL_sf"/>
</dbReference>
<sequence>MEKRMRHVFSAEGYSKSVLWAFMLIVPFAYVQYHFIQSSSKLLDWVIPVIVASLLGVLFGFLSKQITNHKKERALFKAVVDFSLEFTYVRTVEGEYEYVSPAVYDLTGYTPEDFYRTPNFMDAIIHPNDRGDWSHHVHNVNDDGLPEKVEFRILTKRNEVRWLEHLCGPIHDEQGNVLGIRSINIDITERKLAAESVERLGFYDPLTNLPNRRYLNNYMNDLIENSELTGGAKTFSVFFLDLNRFKYVNDAHGHSIGDALLIEVAKRFKKSCLDSKQAMIARFGGDEFVFVTKHSVTTDSVQECVSYINQLLEVPFRIQGYKLSIGGTAGVAVYPRDGLTPEVLIKNADAAMYKAKSQGLSMAFFSHEMTAHATEMVDLQSRLRGALNKGLIKPYYQPLIDLKTGEIMGVEVLARWVVEDGSIAPSPAVFIPVSEETGLIWALSEAMIAQAGRDIVAWQNDGVQMKYSINVSARQFADDNFCSQAIEQFERLGVDPKTVQIELTESVLLDNIDRSLEKIQELKARGFMIALDDFGTGFASLHYLTLFPFDTLKVDRAFVTNIIEDKRQFSIAKSIINLAHDLDLVVVAEGIETEEQRKVLFDLGCDIGQGYLFSKPVAPSFLTDLIAA</sequence>
<protein>
    <submittedName>
        <fullName evidence="6">Uncharacterized protein</fullName>
    </submittedName>
</protein>
<dbReference type="PROSITE" id="PS50112">
    <property type="entry name" value="PAS"/>
    <property type="match status" value="1"/>
</dbReference>